<proteinExistence type="predicted"/>
<comment type="caution">
    <text evidence="1">The sequence shown here is derived from an EMBL/GenBank/DDBJ whole genome shotgun (WGS) entry which is preliminary data.</text>
</comment>
<sequence length="161" mass="18736">MARVSYKDWITHEGLSKIEGWARDGLIDEQIDYNIGCSVKTLYNWKKAHVPILQALKRGKEVVDREVESSLHKRAMGYEIVENTKERVFNDKTGKYELVVTKEVTKHVAPDTTAIIFWLKNRKSEWNDKHSVEHTGDITFTDDIMTNMTEDELRKLVKLAE</sequence>
<dbReference type="EMBL" id="JAPNQM010000001">
    <property type="protein sequence ID" value="MDL0116480.1"/>
    <property type="molecule type" value="Genomic_DNA"/>
</dbReference>
<protein>
    <submittedName>
        <fullName evidence="1">Helix-turn-helix domain-containing protein</fullName>
    </submittedName>
</protein>
<keyword evidence="2" id="KW-1185">Reference proteome</keyword>
<reference evidence="1" key="2">
    <citation type="journal article" date="2023" name="Vet. Microbiol.">
        <title>Emergence of livestock-associated Mammaliicoccus sciuri ST71 co-harbouring mecA and mecC genes in Brazil.</title>
        <authorList>
            <person name="de Moura G.S."/>
            <person name="de Carvalho E."/>
            <person name="Ramos Sanchez E.M."/>
            <person name="Sellera F.P."/>
            <person name="Marques M.F.S."/>
            <person name="Heinemann M.B."/>
            <person name="De Vliegher S."/>
            <person name="Souza F.N."/>
            <person name="Mota R.A."/>
        </authorList>
    </citation>
    <scope>NUCLEOTIDE SEQUENCE</scope>
    <source>
        <strain evidence="1">BR656</strain>
    </source>
</reference>
<dbReference type="RefSeq" id="WP_285369485.1">
    <property type="nucleotide sequence ID" value="NZ_JAPNQM010000001.1"/>
</dbReference>
<accession>A0ABT7HWE3</accession>
<gene>
    <name evidence="1" type="ORF">OWO77_05770</name>
</gene>
<evidence type="ECO:0000313" key="1">
    <source>
        <dbReference type="EMBL" id="MDL0116480.1"/>
    </source>
</evidence>
<name>A0ABT7HWE3_MAMSC</name>
<reference evidence="1" key="1">
    <citation type="submission" date="2022-09" db="EMBL/GenBank/DDBJ databases">
        <authorList>
            <person name="De Moura G.S."/>
            <person name="Carvalho E."/>
            <person name="Ramos Sanchez E.M."/>
            <person name="Sellera F.P."/>
            <person name="Marques M.F.S."/>
            <person name="Heinemann M.B."/>
            <person name="De Vliegher S."/>
            <person name="Souza F.N."/>
            <person name="Mota R.A."/>
        </authorList>
    </citation>
    <scope>NUCLEOTIDE SEQUENCE</scope>
    <source>
        <strain evidence="1">BR656</strain>
    </source>
</reference>
<dbReference type="Proteomes" id="UP001176210">
    <property type="component" value="Unassembled WGS sequence"/>
</dbReference>
<organism evidence="1 2">
    <name type="scientific">Mammaliicoccus sciuri</name>
    <name type="common">Staphylococcus sciuri</name>
    <dbReference type="NCBI Taxonomy" id="1296"/>
    <lineage>
        <taxon>Bacteria</taxon>
        <taxon>Bacillati</taxon>
        <taxon>Bacillota</taxon>
        <taxon>Bacilli</taxon>
        <taxon>Bacillales</taxon>
        <taxon>Staphylococcaceae</taxon>
        <taxon>Mammaliicoccus</taxon>
    </lineage>
</organism>
<evidence type="ECO:0000313" key="2">
    <source>
        <dbReference type="Proteomes" id="UP001176210"/>
    </source>
</evidence>